<dbReference type="EMBL" id="JAXUIC010000003">
    <property type="protein sequence ID" value="KAK4596761.1"/>
    <property type="molecule type" value="Genomic_DNA"/>
</dbReference>
<proteinExistence type="predicted"/>
<protein>
    <recommendedName>
        <fullName evidence="4">Chlororespiratory reduction 3</fullName>
    </recommendedName>
</protein>
<evidence type="ECO:0008006" key="4">
    <source>
        <dbReference type="Google" id="ProtNLM"/>
    </source>
</evidence>
<keyword evidence="3" id="KW-1185">Reference proteome</keyword>
<dbReference type="InterPro" id="IPR038931">
    <property type="entry name" value="CRR3"/>
</dbReference>
<dbReference type="GO" id="GO:0009773">
    <property type="term" value="P:photosynthetic electron transport in photosystem I"/>
    <property type="evidence" value="ECO:0007669"/>
    <property type="project" value="InterPro"/>
</dbReference>
<sequence>MYCLSCLSTTKPLTLASLPTNNDSHSHSPPLIQTNHTNTKPPTPMHITIPQPKTTLPTTKMQKQKRKQPSIEEIERAISAGRYRDIDAKELEELDKSKFDLASMSFGDKFESPVEKKLRETGESLETWTQTWFRDSGKNVLMFVFQWVIPIWTLSILVASGLIKLPFNNPFLDDLLM</sequence>
<evidence type="ECO:0000313" key="2">
    <source>
        <dbReference type="EMBL" id="KAK4596760.1"/>
    </source>
</evidence>
<gene>
    <name evidence="2" type="ORF">RGQ29_014695</name>
</gene>
<reference evidence="2 3" key="1">
    <citation type="journal article" date="2023" name="G3 (Bethesda)">
        <title>A haplotype-resolved chromosome-scale genome for Quercus rubra L. provides insights into the genetics of adaptive traits for red oak species.</title>
        <authorList>
            <person name="Kapoor B."/>
            <person name="Jenkins J."/>
            <person name="Schmutz J."/>
            <person name="Zhebentyayeva T."/>
            <person name="Kuelheim C."/>
            <person name="Coggeshall M."/>
            <person name="Heim C."/>
            <person name="Lasky J.R."/>
            <person name="Leites L."/>
            <person name="Islam-Faridi N."/>
            <person name="Romero-Severson J."/>
            <person name="DeLeo V.L."/>
            <person name="Lucas S.M."/>
            <person name="Lazic D."/>
            <person name="Gailing O."/>
            <person name="Carlson J."/>
            <person name="Staton M."/>
        </authorList>
    </citation>
    <scope>NUCLEOTIDE SEQUENCE [LARGE SCALE GENOMIC DNA]</scope>
    <source>
        <strain evidence="2">Pseudo-F2</strain>
    </source>
</reference>
<dbReference type="PANTHER" id="PTHR36340:SF1">
    <property type="entry name" value="NAD(P)H DEHYDROGENASE SUBUNIT CRR3, CHLOROPLASTIC-RELATED"/>
    <property type="match status" value="1"/>
</dbReference>
<dbReference type="EMBL" id="JAXUIC010000003">
    <property type="protein sequence ID" value="KAK4596760.1"/>
    <property type="molecule type" value="Genomic_DNA"/>
</dbReference>
<dbReference type="GO" id="GO:0009535">
    <property type="term" value="C:chloroplast thylakoid membrane"/>
    <property type="evidence" value="ECO:0007669"/>
    <property type="project" value="InterPro"/>
</dbReference>
<dbReference type="Proteomes" id="UP001324115">
    <property type="component" value="Unassembled WGS sequence"/>
</dbReference>
<evidence type="ECO:0000313" key="3">
    <source>
        <dbReference type="Proteomes" id="UP001324115"/>
    </source>
</evidence>
<keyword evidence="1" id="KW-1133">Transmembrane helix</keyword>
<accession>A0AAN7FMF8</accession>
<dbReference type="AlphaFoldDB" id="A0AAN7FMF8"/>
<dbReference type="GO" id="GO:0010598">
    <property type="term" value="C:NAD(P)H dehydrogenase complex (plastoquinone)"/>
    <property type="evidence" value="ECO:0007669"/>
    <property type="project" value="InterPro"/>
</dbReference>
<evidence type="ECO:0000256" key="1">
    <source>
        <dbReference type="SAM" id="Phobius"/>
    </source>
</evidence>
<keyword evidence="1" id="KW-0472">Membrane</keyword>
<keyword evidence="1" id="KW-0812">Transmembrane</keyword>
<comment type="caution">
    <text evidence="2">The sequence shown here is derived from an EMBL/GenBank/DDBJ whole genome shotgun (WGS) entry which is preliminary data.</text>
</comment>
<organism evidence="2 3">
    <name type="scientific">Quercus rubra</name>
    <name type="common">Northern red oak</name>
    <name type="synonym">Quercus borealis</name>
    <dbReference type="NCBI Taxonomy" id="3512"/>
    <lineage>
        <taxon>Eukaryota</taxon>
        <taxon>Viridiplantae</taxon>
        <taxon>Streptophyta</taxon>
        <taxon>Embryophyta</taxon>
        <taxon>Tracheophyta</taxon>
        <taxon>Spermatophyta</taxon>
        <taxon>Magnoliopsida</taxon>
        <taxon>eudicotyledons</taxon>
        <taxon>Gunneridae</taxon>
        <taxon>Pentapetalae</taxon>
        <taxon>rosids</taxon>
        <taxon>fabids</taxon>
        <taxon>Fagales</taxon>
        <taxon>Fagaceae</taxon>
        <taxon>Quercus</taxon>
    </lineage>
</organism>
<dbReference type="PANTHER" id="PTHR36340">
    <property type="entry name" value="NAD(P)H DEHYDROGENASE SUBUNIT CRR3, CHLOROPLASTIC-RELATED"/>
    <property type="match status" value="1"/>
</dbReference>
<name>A0AAN7FMF8_QUERU</name>
<feature type="transmembrane region" description="Helical" evidence="1">
    <location>
        <begin position="140"/>
        <end position="163"/>
    </location>
</feature>